<dbReference type="SUPFAM" id="SSF143447">
    <property type="entry name" value="AMMECR1-like"/>
    <property type="match status" value="1"/>
</dbReference>
<proteinExistence type="predicted"/>
<dbReference type="InterPro" id="IPR023473">
    <property type="entry name" value="AMMECR1"/>
</dbReference>
<dbReference type="NCBIfam" id="TIGR00296">
    <property type="entry name" value="TIGR00296 family protein"/>
    <property type="match status" value="1"/>
</dbReference>
<dbReference type="PANTHER" id="PTHR13016:SF0">
    <property type="entry name" value="AMME SYNDROME CANDIDATE GENE 1 PROTEIN"/>
    <property type="match status" value="1"/>
</dbReference>
<dbReference type="Gene3D" id="3.30.1490.150">
    <property type="entry name" value="Hypothetical protein ph0010, domain 2"/>
    <property type="match status" value="1"/>
</dbReference>
<dbReference type="Gene3D" id="3.30.700.20">
    <property type="entry name" value="Hypothetical protein ph0010, domain 1"/>
    <property type="match status" value="1"/>
</dbReference>
<dbReference type="Proteomes" id="UP000245014">
    <property type="component" value="Unassembled WGS sequence"/>
</dbReference>
<dbReference type="PANTHER" id="PTHR13016">
    <property type="entry name" value="AMMECR1 HOMOLOG"/>
    <property type="match status" value="1"/>
</dbReference>
<name>A0A2U2C3R3_9BACT</name>
<accession>A0A2U2C3R3</accession>
<dbReference type="EMBL" id="QEYI01000001">
    <property type="protein sequence ID" value="PWE23650.1"/>
    <property type="molecule type" value="Genomic_DNA"/>
</dbReference>
<dbReference type="STRING" id="28200.GCA_001572935_00611"/>
<reference evidence="2 3" key="1">
    <citation type="submission" date="2018-05" db="EMBL/GenBank/DDBJ databases">
        <title>Antimicrobial susceptibility testing and genomic analysis of Arcobacter skirrowii strains and one Arcobacter butzleri isolated from German poultry farms.</title>
        <authorList>
            <person name="Haenel I."/>
            <person name="Hotzel H."/>
            <person name="Tomaso H."/>
            <person name="Busch A."/>
        </authorList>
    </citation>
    <scope>NUCLEOTIDE SEQUENCE [LARGE SCALE GENOMIC DNA]</scope>
    <source>
        <strain evidence="3">v</strain>
    </source>
</reference>
<organism evidence="2 3">
    <name type="scientific">Aliarcobacter skirrowii</name>
    <dbReference type="NCBI Taxonomy" id="28200"/>
    <lineage>
        <taxon>Bacteria</taxon>
        <taxon>Pseudomonadati</taxon>
        <taxon>Campylobacterota</taxon>
        <taxon>Epsilonproteobacteria</taxon>
        <taxon>Campylobacterales</taxon>
        <taxon>Arcobacteraceae</taxon>
        <taxon>Aliarcobacter</taxon>
    </lineage>
</organism>
<dbReference type="Pfam" id="PF01871">
    <property type="entry name" value="AMMECR1"/>
    <property type="match status" value="1"/>
</dbReference>
<evidence type="ECO:0000313" key="2">
    <source>
        <dbReference type="EMBL" id="PWE23650.1"/>
    </source>
</evidence>
<sequence length="180" mass="21135">MNKELLKDIAKKSIKSKFDNKIKINKEKLLKEFSFLNEKRATFVTLTLNGELRGCIGSLVATKTLLDDLISNSYMAAFEDPRFFELRAEEFEKVDIEISLLTKPKKIEYSNFNDLKKQIIPNKHGVILEFKAKRSTFLPQVWQQLPNFDDFFSQLCYKGGFEVDENFRPDIYIYEVEKIK</sequence>
<evidence type="ECO:0000313" key="3">
    <source>
        <dbReference type="Proteomes" id="UP000245014"/>
    </source>
</evidence>
<protein>
    <submittedName>
        <fullName evidence="2">AmmeMemoRadiSam system protein A</fullName>
    </submittedName>
</protein>
<dbReference type="NCBIfam" id="TIGR04335">
    <property type="entry name" value="AmmeMemoSam_A"/>
    <property type="match status" value="1"/>
</dbReference>
<evidence type="ECO:0000259" key="1">
    <source>
        <dbReference type="PROSITE" id="PS51112"/>
    </source>
</evidence>
<feature type="domain" description="AMMECR1" evidence="1">
    <location>
        <begin position="1"/>
        <end position="180"/>
    </location>
</feature>
<dbReference type="PROSITE" id="PS51112">
    <property type="entry name" value="AMMECR1"/>
    <property type="match status" value="1"/>
</dbReference>
<dbReference type="AlphaFoldDB" id="A0A2U2C3R3"/>
<dbReference type="RefSeq" id="WP_109065506.1">
    <property type="nucleotide sequence ID" value="NZ_JAUQUL010000005.1"/>
</dbReference>
<dbReference type="InterPro" id="IPR027485">
    <property type="entry name" value="AMMECR1_N"/>
</dbReference>
<dbReference type="InterPro" id="IPR036071">
    <property type="entry name" value="AMMECR1_dom_sf"/>
</dbReference>
<dbReference type="InterPro" id="IPR002733">
    <property type="entry name" value="AMMECR1_domain"/>
</dbReference>
<gene>
    <name evidence="2" type="ORF">DF188_00705</name>
</gene>
<comment type="caution">
    <text evidence="2">The sequence shown here is derived from an EMBL/GenBank/DDBJ whole genome shotgun (WGS) entry which is preliminary data.</text>
</comment>
<dbReference type="InterPro" id="IPR027623">
    <property type="entry name" value="AmmeMemoSam_A"/>
</dbReference>